<evidence type="ECO:0000256" key="1">
    <source>
        <dbReference type="SAM" id="MobiDB-lite"/>
    </source>
</evidence>
<comment type="caution">
    <text evidence="2">The sequence shown here is derived from an EMBL/GenBank/DDBJ whole genome shotgun (WGS) entry which is preliminary data.</text>
</comment>
<proteinExistence type="predicted"/>
<evidence type="ECO:0000313" key="2">
    <source>
        <dbReference type="EMBL" id="KAF0555757.1"/>
    </source>
</evidence>
<accession>A0A8H4B353</accession>
<organism evidence="2 3">
    <name type="scientific">Gigaspora margarita</name>
    <dbReference type="NCBI Taxonomy" id="4874"/>
    <lineage>
        <taxon>Eukaryota</taxon>
        <taxon>Fungi</taxon>
        <taxon>Fungi incertae sedis</taxon>
        <taxon>Mucoromycota</taxon>
        <taxon>Glomeromycotina</taxon>
        <taxon>Glomeromycetes</taxon>
        <taxon>Diversisporales</taxon>
        <taxon>Gigasporaceae</taxon>
        <taxon>Gigaspora</taxon>
    </lineage>
</organism>
<sequence>MYLFCKQKTIRFNELQKMFFNKKSGTFNFSAFFVLKEKMAYTTTNSNSTADDNTSNNEYDAFDDATNNDSSSDS</sequence>
<feature type="compositionally biased region" description="Low complexity" evidence="1">
    <location>
        <begin position="44"/>
        <end position="57"/>
    </location>
</feature>
<protein>
    <submittedName>
        <fullName evidence="2">Uncharacterized protein</fullName>
    </submittedName>
</protein>
<keyword evidence="3" id="KW-1185">Reference proteome</keyword>
<reference evidence="2 3" key="1">
    <citation type="journal article" date="2019" name="Environ. Microbiol.">
        <title>At the nexus of three kingdoms: the genome of the mycorrhizal fungus Gigaspora margarita provides insights into plant, endobacterial and fungal interactions.</title>
        <authorList>
            <person name="Venice F."/>
            <person name="Ghignone S."/>
            <person name="Salvioli di Fossalunga A."/>
            <person name="Amselem J."/>
            <person name="Novero M."/>
            <person name="Xianan X."/>
            <person name="Sedzielewska Toro K."/>
            <person name="Morin E."/>
            <person name="Lipzen A."/>
            <person name="Grigoriev I.V."/>
            <person name="Henrissat B."/>
            <person name="Martin F.M."/>
            <person name="Bonfante P."/>
        </authorList>
    </citation>
    <scope>NUCLEOTIDE SEQUENCE [LARGE SCALE GENOMIC DNA]</scope>
    <source>
        <strain evidence="2 3">BEG34</strain>
    </source>
</reference>
<evidence type="ECO:0000313" key="3">
    <source>
        <dbReference type="Proteomes" id="UP000439903"/>
    </source>
</evidence>
<dbReference type="EMBL" id="WTPW01000038">
    <property type="protein sequence ID" value="KAF0555757.1"/>
    <property type="molecule type" value="Genomic_DNA"/>
</dbReference>
<feature type="compositionally biased region" description="Low complexity" evidence="1">
    <location>
        <begin position="64"/>
        <end position="74"/>
    </location>
</feature>
<dbReference type="AlphaFoldDB" id="A0A8H4B353"/>
<dbReference type="Proteomes" id="UP000439903">
    <property type="component" value="Unassembled WGS sequence"/>
</dbReference>
<name>A0A8H4B353_GIGMA</name>
<feature type="region of interest" description="Disordered" evidence="1">
    <location>
        <begin position="44"/>
        <end position="74"/>
    </location>
</feature>
<gene>
    <name evidence="2" type="ORF">F8M41_016753</name>
</gene>